<feature type="compositionally biased region" description="Low complexity" evidence="1">
    <location>
        <begin position="121"/>
        <end position="130"/>
    </location>
</feature>
<gene>
    <name evidence="2" type="ORF">pZL1.110</name>
</gene>
<dbReference type="EMBL" id="KF501372">
    <property type="protein sequence ID" value="AHF46275.1"/>
    <property type="molecule type" value="Genomic_DNA"/>
</dbReference>
<feature type="region of interest" description="Disordered" evidence="1">
    <location>
        <begin position="1"/>
        <end position="22"/>
    </location>
</feature>
<feature type="compositionally biased region" description="Basic and acidic residues" evidence="1">
    <location>
        <begin position="79"/>
        <end position="92"/>
    </location>
</feature>
<sequence>MVTRPGGSARVGHRGGRGMRHGDHMSRLATLLVPFVLLTISACVSVPAAERPAGPPAAPAPAAAAHAAYPASPPSQAPGREELVRMGDDKPRAAAPPERAGQAPTAPARRTGRPEAPAPQRPRAAVRPAPAAVPPREKPQRARPNTAPAYEMRTLCRSAARNGVGQNIVGLCRSTYGR</sequence>
<feature type="region of interest" description="Disordered" evidence="1">
    <location>
        <begin position="49"/>
        <end position="148"/>
    </location>
</feature>
<name>W0FTY2_9ACTN</name>
<proteinExistence type="predicted"/>
<evidence type="ECO:0000313" key="2">
    <source>
        <dbReference type="EMBL" id="AHF46275.1"/>
    </source>
</evidence>
<organism evidence="2">
    <name type="scientific">Streptomyces sp. 14R-10</name>
    <dbReference type="NCBI Taxonomy" id="1442159"/>
    <lineage>
        <taxon>Bacteria</taxon>
        <taxon>Bacillati</taxon>
        <taxon>Actinomycetota</taxon>
        <taxon>Actinomycetes</taxon>
        <taxon>Kitasatosporales</taxon>
        <taxon>Streptomycetaceae</taxon>
        <taxon>Streptomyces</taxon>
    </lineage>
</organism>
<reference evidence="2" key="1">
    <citation type="submission" date="2013-08" db="EMBL/GenBank/DDBJ databases">
        <title>Two distinct conjugal transfer systems on Streptomyces plasmid pZL1.</title>
        <authorList>
            <person name="Zhao L."/>
            <person name="Zhong L."/>
            <person name="Qin Z."/>
        </authorList>
    </citation>
    <scope>NUCLEOTIDE SEQUENCE</scope>
    <source>
        <strain evidence="2">14R-10</strain>
        <plasmid evidence="2">pZL1</plasmid>
    </source>
</reference>
<feature type="compositionally biased region" description="Low complexity" evidence="1">
    <location>
        <begin position="60"/>
        <end position="70"/>
    </location>
</feature>
<accession>W0FTY2</accession>
<geneLocation type="plasmid" evidence="2">
    <name>pZL1</name>
</geneLocation>
<evidence type="ECO:0000256" key="1">
    <source>
        <dbReference type="SAM" id="MobiDB-lite"/>
    </source>
</evidence>
<dbReference type="AlphaFoldDB" id="W0FTY2"/>
<keyword evidence="2" id="KW-0614">Plasmid</keyword>
<protein>
    <submittedName>
        <fullName evidence="2">Uncharacterized protein</fullName>
    </submittedName>
</protein>